<name>A0A1H6HQZ0_CHRCI</name>
<reference evidence="2 3" key="1">
    <citation type="submission" date="2016-10" db="EMBL/GenBank/DDBJ databases">
        <authorList>
            <person name="de Groot N.N."/>
        </authorList>
    </citation>
    <scope>NUCLEOTIDE SEQUENCE [LARGE SCALE GENOMIC DNA]</scope>
    <source>
        <strain evidence="2 3">DSM 23031</strain>
    </source>
</reference>
<evidence type="ECO:0000313" key="3">
    <source>
        <dbReference type="Proteomes" id="UP000198561"/>
    </source>
</evidence>
<dbReference type="OrthoDB" id="1246885at2"/>
<sequence>MTEKFQSIESKINKPVTWLLTGLMWIVAVLIMVIIAVVFENIYHSFGRYLKNDITIIGILIFAQSILILCCLALIKGLMYKRKEKVRKVIINENGAIFYNYRNEVTGTVLYDDLRPALNTTADVYVYSTQTLKYSKTTLQIYLKNESGKTIPAAVDFNFELMILSNQYELYRHFLKGIQYFRPDLEIASKTIDQYYLTSDKPLRKGLGTFEYVMIFIFLMAGAGLLYLFILLFKIII</sequence>
<dbReference type="Proteomes" id="UP000198561">
    <property type="component" value="Unassembled WGS sequence"/>
</dbReference>
<keyword evidence="1" id="KW-0472">Membrane</keyword>
<keyword evidence="1" id="KW-0812">Transmembrane</keyword>
<dbReference type="EMBL" id="FNWQ01000004">
    <property type="protein sequence ID" value="SEH36540.1"/>
    <property type="molecule type" value="Genomic_DNA"/>
</dbReference>
<evidence type="ECO:0000313" key="2">
    <source>
        <dbReference type="EMBL" id="SEH36540.1"/>
    </source>
</evidence>
<proteinExistence type="predicted"/>
<keyword evidence="1" id="KW-1133">Transmembrane helix</keyword>
<gene>
    <name evidence="2" type="ORF">SAMN05421593_3252</name>
</gene>
<feature type="transmembrane region" description="Helical" evidence="1">
    <location>
        <begin position="16"/>
        <end position="39"/>
    </location>
</feature>
<dbReference type="AlphaFoldDB" id="A0A1H6HQZ0"/>
<dbReference type="RefSeq" id="WP_089693643.1">
    <property type="nucleotide sequence ID" value="NZ_FNWQ01000004.1"/>
</dbReference>
<evidence type="ECO:0000256" key="1">
    <source>
        <dbReference type="SAM" id="Phobius"/>
    </source>
</evidence>
<accession>A0A1H6HQZ0</accession>
<feature type="transmembrane region" description="Helical" evidence="1">
    <location>
        <begin position="54"/>
        <end position="75"/>
    </location>
</feature>
<feature type="transmembrane region" description="Helical" evidence="1">
    <location>
        <begin position="212"/>
        <end position="236"/>
    </location>
</feature>
<dbReference type="STRING" id="680127.SAMN05421593_3252"/>
<protein>
    <submittedName>
        <fullName evidence="2">Uncharacterized protein</fullName>
    </submittedName>
</protein>
<organism evidence="2 3">
    <name type="scientific">Chryseobacterium culicis</name>
    <dbReference type="NCBI Taxonomy" id="680127"/>
    <lineage>
        <taxon>Bacteria</taxon>
        <taxon>Pseudomonadati</taxon>
        <taxon>Bacteroidota</taxon>
        <taxon>Flavobacteriia</taxon>
        <taxon>Flavobacteriales</taxon>
        <taxon>Weeksellaceae</taxon>
        <taxon>Chryseobacterium group</taxon>
        <taxon>Chryseobacterium</taxon>
    </lineage>
</organism>